<dbReference type="VEuPathDB" id="FungiDB:F4678DRAFT_460433"/>
<feature type="region of interest" description="Disordered" evidence="1">
    <location>
        <begin position="89"/>
        <end position="121"/>
    </location>
</feature>
<keyword evidence="4" id="KW-1185">Reference proteome</keyword>
<dbReference type="Proteomes" id="UP001148614">
    <property type="component" value="Unassembled WGS sequence"/>
</dbReference>
<evidence type="ECO:0000313" key="4">
    <source>
        <dbReference type="Proteomes" id="UP001148614"/>
    </source>
</evidence>
<dbReference type="AlphaFoldDB" id="A0A9W8TRZ5"/>
<evidence type="ECO:0000256" key="2">
    <source>
        <dbReference type="SAM" id="Phobius"/>
    </source>
</evidence>
<dbReference type="EMBL" id="JANPWZ010000022">
    <property type="protein sequence ID" value="KAJ3580210.1"/>
    <property type="molecule type" value="Genomic_DNA"/>
</dbReference>
<gene>
    <name evidence="3" type="ORF">NPX13_g350</name>
</gene>
<evidence type="ECO:0000313" key="3">
    <source>
        <dbReference type="EMBL" id="KAJ3580210.1"/>
    </source>
</evidence>
<accession>A0A9W8TRZ5</accession>
<protein>
    <submittedName>
        <fullName evidence="3">Uncharacterized protein</fullName>
    </submittedName>
</protein>
<reference evidence="3" key="1">
    <citation type="submission" date="2022-07" db="EMBL/GenBank/DDBJ databases">
        <title>Genome Sequence of Xylaria arbuscula.</title>
        <authorList>
            <person name="Buettner E."/>
        </authorList>
    </citation>
    <scope>NUCLEOTIDE SEQUENCE</scope>
    <source>
        <strain evidence="3">VT107</strain>
    </source>
</reference>
<feature type="compositionally biased region" description="Low complexity" evidence="1">
    <location>
        <begin position="92"/>
        <end position="121"/>
    </location>
</feature>
<feature type="transmembrane region" description="Helical" evidence="2">
    <location>
        <begin position="59"/>
        <end position="83"/>
    </location>
</feature>
<proteinExistence type="predicted"/>
<keyword evidence="2" id="KW-0472">Membrane</keyword>
<keyword evidence="2" id="KW-0812">Transmembrane</keyword>
<sequence length="258" mass="27228">MPNHSYYTGLEVVPDGGPEIVPHSAPELVPSYKENNHYASVKPLEGSQLTIFGLNRSTFWIIFAVSTFVIIGAIAGGVAGGLLSRNDSNSGTNTSASLPSSSALSSSPSLTPTVSTPTNTTSTVILPTATLLRDCPSSNGTLFDVAMGSEEPLIFRKFCTAGLRHVINGNDLINKATQSLNDCINACVDYNIANKTAIATGNNQTCNAVCWRNTDQLGNINQIPGQCFGFTTGNTSSGFVVTDETLCDSAAWINQRDL</sequence>
<comment type="caution">
    <text evidence="3">The sequence shown here is derived from an EMBL/GenBank/DDBJ whole genome shotgun (WGS) entry which is preliminary data.</text>
</comment>
<evidence type="ECO:0000256" key="1">
    <source>
        <dbReference type="SAM" id="MobiDB-lite"/>
    </source>
</evidence>
<name>A0A9W8TRZ5_9PEZI</name>
<organism evidence="3 4">
    <name type="scientific">Xylaria arbuscula</name>
    <dbReference type="NCBI Taxonomy" id="114810"/>
    <lineage>
        <taxon>Eukaryota</taxon>
        <taxon>Fungi</taxon>
        <taxon>Dikarya</taxon>
        <taxon>Ascomycota</taxon>
        <taxon>Pezizomycotina</taxon>
        <taxon>Sordariomycetes</taxon>
        <taxon>Xylariomycetidae</taxon>
        <taxon>Xylariales</taxon>
        <taxon>Xylariaceae</taxon>
        <taxon>Xylaria</taxon>
    </lineage>
</organism>
<keyword evidence="2" id="KW-1133">Transmembrane helix</keyword>